<dbReference type="Ensembl" id="ENSSFAT00005051853.1">
    <property type="protein sequence ID" value="ENSSFAP00005050222.1"/>
    <property type="gene ID" value="ENSSFAG00005024233.1"/>
</dbReference>
<dbReference type="InParanoid" id="A0A672JAJ3"/>
<dbReference type="AlphaFoldDB" id="A0A672JAJ3"/>
<reference evidence="1" key="1">
    <citation type="submission" date="2019-06" db="EMBL/GenBank/DDBJ databases">
        <authorList>
            <consortium name="Wellcome Sanger Institute Data Sharing"/>
        </authorList>
    </citation>
    <scope>NUCLEOTIDE SEQUENCE [LARGE SCALE GENOMIC DNA]</scope>
</reference>
<evidence type="ECO:0000313" key="2">
    <source>
        <dbReference type="Proteomes" id="UP000472267"/>
    </source>
</evidence>
<dbReference type="Proteomes" id="UP000472267">
    <property type="component" value="Chromosome 18"/>
</dbReference>
<dbReference type="OMA" id="KWETDLG"/>
<sequence>MNILPRLMYPLQMLPNSIPNSWFANLDKMFTQFIWQGKKARMKISKLQRARDQGGLGVPNVQLYYWAAQMRYIYEWVNPEPTNTWIDMESWNCGLLTLKNCPFITYKKVKLEVQNNFIVRNTLNTWNKMMSCFGFKNHFSLLAPIWKNPDFVPSCHDAVYKFWHEKGLDRLVKLYEGGAVESFEALKSKYSLLQSHFFRYLQIRHYIPKNRHAQNTFLEDLLIQPISKRFISQIYKTFGLNFNHSTDNIRKQWQNDIGEQIEEKVWTSIIKNTHRILSCNTDRETQFKILHRLHCTPLLRSRFGLGSPNCIKCCSEIGTYTHMVWKCCKIQHFWSDVKEEVATLLGYGLELTPSHPQNTTTQAAGTNLTLWTYKQHKNINKLLHRNANFE</sequence>
<name>A0A672JAJ3_SALFA</name>
<reference evidence="1" key="2">
    <citation type="submission" date="2025-08" db="UniProtKB">
        <authorList>
            <consortium name="Ensembl"/>
        </authorList>
    </citation>
    <scope>IDENTIFICATION</scope>
</reference>
<dbReference type="PANTHER" id="PTHR31635:SF196">
    <property type="entry name" value="REVERSE TRANSCRIPTASE DOMAIN-CONTAINING PROTEIN-RELATED"/>
    <property type="match status" value="1"/>
</dbReference>
<protein>
    <recommendedName>
        <fullName evidence="3">Reverse transcriptase zinc-binding domain-containing protein</fullName>
    </recommendedName>
</protein>
<accession>A0A672JAJ3</accession>
<evidence type="ECO:0008006" key="3">
    <source>
        <dbReference type="Google" id="ProtNLM"/>
    </source>
</evidence>
<proteinExistence type="predicted"/>
<keyword evidence="2" id="KW-1185">Reference proteome</keyword>
<dbReference type="PANTHER" id="PTHR31635">
    <property type="entry name" value="REVERSE TRANSCRIPTASE DOMAIN-CONTAINING PROTEIN-RELATED"/>
    <property type="match status" value="1"/>
</dbReference>
<organism evidence="1 2">
    <name type="scientific">Salarias fasciatus</name>
    <name type="common">Jewelled blenny</name>
    <name type="synonym">Blennius fasciatus</name>
    <dbReference type="NCBI Taxonomy" id="181472"/>
    <lineage>
        <taxon>Eukaryota</taxon>
        <taxon>Metazoa</taxon>
        <taxon>Chordata</taxon>
        <taxon>Craniata</taxon>
        <taxon>Vertebrata</taxon>
        <taxon>Euteleostomi</taxon>
        <taxon>Actinopterygii</taxon>
        <taxon>Neopterygii</taxon>
        <taxon>Teleostei</taxon>
        <taxon>Neoteleostei</taxon>
        <taxon>Acanthomorphata</taxon>
        <taxon>Ovalentaria</taxon>
        <taxon>Blenniimorphae</taxon>
        <taxon>Blenniiformes</taxon>
        <taxon>Blennioidei</taxon>
        <taxon>Blenniidae</taxon>
        <taxon>Salariinae</taxon>
        <taxon>Salarias</taxon>
    </lineage>
</organism>
<evidence type="ECO:0000313" key="1">
    <source>
        <dbReference type="Ensembl" id="ENSSFAP00005050222.1"/>
    </source>
</evidence>
<reference evidence="1" key="3">
    <citation type="submission" date="2025-09" db="UniProtKB">
        <authorList>
            <consortium name="Ensembl"/>
        </authorList>
    </citation>
    <scope>IDENTIFICATION</scope>
</reference>